<dbReference type="Gene3D" id="1.20.58.1520">
    <property type="match status" value="1"/>
</dbReference>
<dbReference type="PANTHER" id="PTHR19321">
    <property type="entry name" value="PROTEIN REGULATOR OF CYTOKINESIS 1 PRC1-RELATED"/>
    <property type="match status" value="1"/>
</dbReference>
<feature type="coiled-coil region" evidence="1">
    <location>
        <begin position="121"/>
        <end position="155"/>
    </location>
</feature>
<protein>
    <recommendedName>
        <fullName evidence="5">Protein regulator of cytokinesis 1</fullName>
    </recommendedName>
</protein>
<dbReference type="InterPro" id="IPR007145">
    <property type="entry name" value="MAP65_Ase1_PRC1"/>
</dbReference>
<gene>
    <name evidence="3" type="ORF">CALMAC_LOCUS20182</name>
</gene>
<keyword evidence="1" id="KW-0175">Coiled coil</keyword>
<dbReference type="GO" id="GO:0008017">
    <property type="term" value="F:microtubule binding"/>
    <property type="evidence" value="ECO:0007669"/>
    <property type="project" value="InterPro"/>
</dbReference>
<dbReference type="GO" id="GO:0005737">
    <property type="term" value="C:cytoplasm"/>
    <property type="evidence" value="ECO:0007669"/>
    <property type="project" value="TreeGrafter"/>
</dbReference>
<evidence type="ECO:0000313" key="3">
    <source>
        <dbReference type="EMBL" id="VEN63329.1"/>
    </source>
</evidence>
<feature type="region of interest" description="Disordered" evidence="2">
    <location>
        <begin position="497"/>
        <end position="549"/>
    </location>
</feature>
<accession>A0A653DSY4</accession>
<feature type="compositionally biased region" description="Polar residues" evidence="2">
    <location>
        <begin position="647"/>
        <end position="662"/>
    </location>
</feature>
<evidence type="ECO:0000256" key="2">
    <source>
        <dbReference type="SAM" id="MobiDB-lite"/>
    </source>
</evidence>
<dbReference type="EMBL" id="CAACVG010014513">
    <property type="protein sequence ID" value="VEN63329.1"/>
    <property type="molecule type" value="Genomic_DNA"/>
</dbReference>
<proteinExistence type="predicted"/>
<dbReference type="GO" id="GO:0051256">
    <property type="term" value="P:mitotic spindle midzone assembly"/>
    <property type="evidence" value="ECO:0007669"/>
    <property type="project" value="TreeGrafter"/>
</dbReference>
<feature type="coiled-coil region" evidence="1">
    <location>
        <begin position="234"/>
        <end position="261"/>
    </location>
</feature>
<dbReference type="OrthoDB" id="642895at2759"/>
<dbReference type="PANTHER" id="PTHR19321:SF41">
    <property type="entry name" value="FASCETTO-RELATED"/>
    <property type="match status" value="1"/>
</dbReference>
<dbReference type="GO" id="GO:1990023">
    <property type="term" value="C:mitotic spindle midzone"/>
    <property type="evidence" value="ECO:0007669"/>
    <property type="project" value="TreeGrafter"/>
</dbReference>
<name>A0A653DSY4_CALMS</name>
<keyword evidence="4" id="KW-1185">Reference proteome</keyword>
<evidence type="ECO:0000256" key="1">
    <source>
        <dbReference type="SAM" id="Coils"/>
    </source>
</evidence>
<reference evidence="3 4" key="1">
    <citation type="submission" date="2019-01" db="EMBL/GenBank/DDBJ databases">
        <authorList>
            <person name="Sayadi A."/>
        </authorList>
    </citation>
    <scope>NUCLEOTIDE SEQUENCE [LARGE SCALE GENOMIC DNA]</scope>
</reference>
<evidence type="ECO:0008006" key="5">
    <source>
        <dbReference type="Google" id="ProtNLM"/>
    </source>
</evidence>
<sequence>MASQYSQFTPSKKLQQLPTVNEDNIRGHKMFEECYQSIQEHLKKGFLNWAQIVIELTDDKEEISSYLNVFQESLDETIVDLIKEMNEMQDRCISRVEATLIKMEHICKSLQLPMPSCGKNKLCLRQEYQQLKKQIEEYQQIYDARFAEIDNLREKQQNICKSLGVEPKILKQDPLPSAADLEQFKEYLDQLEDERFKRQEKFCSTREDILKIIGQLNYKPCLEFEKQVISGNDFQVCNENMERLEQFHQQLQRDFKNVKEEIIDSWMKLQELWNMLDIELLEQHKFRETHKGNSLDVLEGLREELVRCNDLKKANIEKFVITLREQIKEMWQKCHVSEEEADFKFFNTNHYSETILELFELELEKWKTYYEENKEIIQLLNKHQKLWSKMLELQENANAGRLKNRGGQLLKEEKERNKLSKSIPKIEAQLQLLCGKFEERHQRPFTSFGQTVAEYLDNLHEDWENMRKAKVSARKTPNAAATTAAMITLGSRATPMRSVTNLNFGGGPGPSGGQPKATPKRKLLPPSASSVQLSLKKPKVSPSALRKQKHVVPKITVSVGKRNSKELKKIEKRRRSSVILKRTIHEIGDDDEYVDFISEISKKVSARSTVLLEEEPQQQQQFLAVPGPSGSKTPKAKNNNNNKTDQHLTTPGSTTFASQARSPSKKKEFKLIF</sequence>
<evidence type="ECO:0000313" key="4">
    <source>
        <dbReference type="Proteomes" id="UP000410492"/>
    </source>
</evidence>
<dbReference type="Pfam" id="PF03999">
    <property type="entry name" value="MAP65_ASE1"/>
    <property type="match status" value="1"/>
</dbReference>
<feature type="region of interest" description="Disordered" evidence="2">
    <location>
        <begin position="614"/>
        <end position="673"/>
    </location>
</feature>
<organism evidence="3 4">
    <name type="scientific">Callosobruchus maculatus</name>
    <name type="common">Southern cowpea weevil</name>
    <name type="synonym">Pulse bruchid</name>
    <dbReference type="NCBI Taxonomy" id="64391"/>
    <lineage>
        <taxon>Eukaryota</taxon>
        <taxon>Metazoa</taxon>
        <taxon>Ecdysozoa</taxon>
        <taxon>Arthropoda</taxon>
        <taxon>Hexapoda</taxon>
        <taxon>Insecta</taxon>
        <taxon>Pterygota</taxon>
        <taxon>Neoptera</taxon>
        <taxon>Endopterygota</taxon>
        <taxon>Coleoptera</taxon>
        <taxon>Polyphaga</taxon>
        <taxon>Cucujiformia</taxon>
        <taxon>Chrysomeloidea</taxon>
        <taxon>Chrysomelidae</taxon>
        <taxon>Bruchinae</taxon>
        <taxon>Bruchini</taxon>
        <taxon>Callosobruchus</taxon>
    </lineage>
</organism>
<dbReference type="AlphaFoldDB" id="A0A653DSY4"/>
<dbReference type="Proteomes" id="UP000410492">
    <property type="component" value="Unassembled WGS sequence"/>
</dbReference>